<sequence length="215" mass="23802">MTKDYPPIPSPTIGRTFRHDSQHRDFWKRGSQIGGDTMKDLRRDGVEILFTDGSFIDNTGAGAAVVPEQYTRRVSLSPKAPLSAAIFCGNQAELPRQATAQYPATKLRRLALFVKNRMTIDLEGFPGHEGISLNEKADAEAEKAFEEVKNDAKVLVSLSFLKAQARKSFETRGVPLNRSPYVTTGKKISDAFNELEKGRAAAIFQLESGHSPLRH</sequence>
<name>A0A9P6TC35_9BASI</name>
<dbReference type="EMBL" id="MU167262">
    <property type="protein sequence ID" value="KAG0146319.1"/>
    <property type="molecule type" value="Genomic_DNA"/>
</dbReference>
<gene>
    <name evidence="2" type="ORF">CROQUDRAFT_523303</name>
</gene>
<comment type="caution">
    <text evidence="2">The sequence shown here is derived from an EMBL/GenBank/DDBJ whole genome shotgun (WGS) entry which is preliminary data.</text>
</comment>
<organism evidence="2 3">
    <name type="scientific">Cronartium quercuum f. sp. fusiforme G11</name>
    <dbReference type="NCBI Taxonomy" id="708437"/>
    <lineage>
        <taxon>Eukaryota</taxon>
        <taxon>Fungi</taxon>
        <taxon>Dikarya</taxon>
        <taxon>Basidiomycota</taxon>
        <taxon>Pucciniomycotina</taxon>
        <taxon>Pucciniomycetes</taxon>
        <taxon>Pucciniales</taxon>
        <taxon>Coleosporiaceae</taxon>
        <taxon>Cronartium</taxon>
    </lineage>
</organism>
<protein>
    <submittedName>
        <fullName evidence="2">Uncharacterized protein</fullName>
    </submittedName>
</protein>
<feature type="region of interest" description="Disordered" evidence="1">
    <location>
        <begin position="1"/>
        <end position="21"/>
    </location>
</feature>
<evidence type="ECO:0000313" key="2">
    <source>
        <dbReference type="EMBL" id="KAG0146319.1"/>
    </source>
</evidence>
<feature type="compositionally biased region" description="Pro residues" evidence="1">
    <location>
        <begin position="1"/>
        <end position="10"/>
    </location>
</feature>
<proteinExistence type="predicted"/>
<keyword evidence="3" id="KW-1185">Reference proteome</keyword>
<dbReference type="AlphaFoldDB" id="A0A9P6TC35"/>
<evidence type="ECO:0000313" key="3">
    <source>
        <dbReference type="Proteomes" id="UP000886653"/>
    </source>
</evidence>
<dbReference type="Proteomes" id="UP000886653">
    <property type="component" value="Unassembled WGS sequence"/>
</dbReference>
<evidence type="ECO:0000256" key="1">
    <source>
        <dbReference type="SAM" id="MobiDB-lite"/>
    </source>
</evidence>
<dbReference type="OrthoDB" id="2507389at2759"/>
<accession>A0A9P6TC35</accession>
<reference evidence="2" key="1">
    <citation type="submission" date="2013-11" db="EMBL/GenBank/DDBJ databases">
        <title>Genome sequence of the fusiform rust pathogen reveals effectors for host alternation and coevolution with pine.</title>
        <authorList>
            <consortium name="DOE Joint Genome Institute"/>
            <person name="Smith K."/>
            <person name="Pendleton A."/>
            <person name="Kubisiak T."/>
            <person name="Anderson C."/>
            <person name="Salamov A."/>
            <person name="Aerts A."/>
            <person name="Riley R."/>
            <person name="Clum A."/>
            <person name="Lindquist E."/>
            <person name="Ence D."/>
            <person name="Campbell M."/>
            <person name="Kronenberg Z."/>
            <person name="Feau N."/>
            <person name="Dhillon B."/>
            <person name="Hamelin R."/>
            <person name="Burleigh J."/>
            <person name="Smith J."/>
            <person name="Yandell M."/>
            <person name="Nelson C."/>
            <person name="Grigoriev I."/>
            <person name="Davis J."/>
        </authorList>
    </citation>
    <scope>NUCLEOTIDE SEQUENCE</scope>
    <source>
        <strain evidence="2">G11</strain>
    </source>
</reference>